<protein>
    <submittedName>
        <fullName evidence="1">Rhomboid-like protein 15</fullName>
    </submittedName>
</protein>
<name>A0ACC0G870_9ERIC</name>
<dbReference type="EMBL" id="CM045767">
    <property type="protein sequence ID" value="KAI7996784.1"/>
    <property type="molecule type" value="Genomic_DNA"/>
</dbReference>
<evidence type="ECO:0000313" key="1">
    <source>
        <dbReference type="EMBL" id="KAI7996784.1"/>
    </source>
</evidence>
<reference evidence="1 2" key="1">
    <citation type="journal article" date="2022" name="Plant J.">
        <title>Chromosome-level genome of Camellia lanceoleosa provides a valuable resource for understanding genome evolution and self-incompatibility.</title>
        <authorList>
            <person name="Gong W."/>
            <person name="Xiao S."/>
            <person name="Wang L."/>
            <person name="Liao Z."/>
            <person name="Chang Y."/>
            <person name="Mo W."/>
            <person name="Hu G."/>
            <person name="Li W."/>
            <person name="Zhao G."/>
            <person name="Zhu H."/>
            <person name="Hu X."/>
            <person name="Ji K."/>
            <person name="Xiang X."/>
            <person name="Song Q."/>
            <person name="Yuan D."/>
            <person name="Jin S."/>
            <person name="Zhang L."/>
        </authorList>
    </citation>
    <scope>NUCLEOTIDE SEQUENCE [LARGE SCALE GENOMIC DNA]</scope>
    <source>
        <strain evidence="1">SQ_2022a</strain>
    </source>
</reference>
<sequence length="177" mass="20004">MEEGEKWKKTEKWKKRKKKTVAEEKEDGGEEEKESKKTNRGEEGVESNRGEEESKHREEEKKESNRTEEKRSRSTEKRRMSRSNREEEEEEEKTKKTKHIPGGGIWMEAALPSFSAFDGATAAAAGVLAHHQGSVVSEEEIQKLVEMGFERTQVEVAVAAADGDLNVAVEILMSQLG</sequence>
<organism evidence="1 2">
    <name type="scientific">Camellia lanceoleosa</name>
    <dbReference type="NCBI Taxonomy" id="1840588"/>
    <lineage>
        <taxon>Eukaryota</taxon>
        <taxon>Viridiplantae</taxon>
        <taxon>Streptophyta</taxon>
        <taxon>Embryophyta</taxon>
        <taxon>Tracheophyta</taxon>
        <taxon>Spermatophyta</taxon>
        <taxon>Magnoliopsida</taxon>
        <taxon>eudicotyledons</taxon>
        <taxon>Gunneridae</taxon>
        <taxon>Pentapetalae</taxon>
        <taxon>asterids</taxon>
        <taxon>Ericales</taxon>
        <taxon>Theaceae</taxon>
        <taxon>Camellia</taxon>
    </lineage>
</organism>
<comment type="caution">
    <text evidence="1">The sequence shown here is derived from an EMBL/GenBank/DDBJ whole genome shotgun (WGS) entry which is preliminary data.</text>
</comment>
<evidence type="ECO:0000313" key="2">
    <source>
        <dbReference type="Proteomes" id="UP001060215"/>
    </source>
</evidence>
<accession>A0ACC0G870</accession>
<dbReference type="Proteomes" id="UP001060215">
    <property type="component" value="Chromosome 10"/>
</dbReference>
<keyword evidence="2" id="KW-1185">Reference proteome</keyword>
<proteinExistence type="predicted"/>
<gene>
    <name evidence="1" type="ORF">LOK49_LG10G01209</name>
</gene>